<feature type="compositionally biased region" description="Basic and acidic residues" evidence="1">
    <location>
        <begin position="274"/>
        <end position="289"/>
    </location>
</feature>
<dbReference type="Proteomes" id="UP000076552">
    <property type="component" value="Unassembled WGS sequence"/>
</dbReference>
<protein>
    <recommendedName>
        <fullName evidence="2">PH domain-containing protein</fullName>
    </recommendedName>
</protein>
<reference evidence="3 4" key="1">
    <citation type="submission" date="2015-06" db="EMBL/GenBank/DDBJ databases">
        <title>Survival trade-offs in plant roots during colonization by closely related pathogenic and mutualistic fungi.</title>
        <authorList>
            <person name="Hacquard S."/>
            <person name="Kracher B."/>
            <person name="Hiruma K."/>
            <person name="Weinman A."/>
            <person name="Muench P."/>
            <person name="Garrido Oter R."/>
            <person name="Ver Loren van Themaat E."/>
            <person name="Dallerey J.-F."/>
            <person name="Damm U."/>
            <person name="Henrissat B."/>
            <person name="Lespinet O."/>
            <person name="Thon M."/>
            <person name="Kemen E."/>
            <person name="McHardy A.C."/>
            <person name="Schulze-Lefert P."/>
            <person name="O'Connell R.J."/>
        </authorList>
    </citation>
    <scope>NUCLEOTIDE SEQUENCE [LARGE SCALE GENOMIC DNA]</scope>
    <source>
        <strain evidence="3 4">0861</strain>
    </source>
</reference>
<evidence type="ECO:0000313" key="4">
    <source>
        <dbReference type="Proteomes" id="UP000076552"/>
    </source>
</evidence>
<feature type="compositionally biased region" description="Polar residues" evidence="1">
    <location>
        <begin position="237"/>
        <end position="249"/>
    </location>
</feature>
<gene>
    <name evidence="3" type="ORF">CT0861_13065</name>
</gene>
<evidence type="ECO:0000259" key="2">
    <source>
        <dbReference type="PROSITE" id="PS50003"/>
    </source>
</evidence>
<dbReference type="AlphaFoldDB" id="A0A166NHF4"/>
<comment type="caution">
    <text evidence="3">The sequence shown here is derived from an EMBL/GenBank/DDBJ whole genome shotgun (WGS) entry which is preliminary data.</text>
</comment>
<accession>A0A166NHF4</accession>
<proteinExistence type="predicted"/>
<dbReference type="EMBL" id="LFIV01000209">
    <property type="protein sequence ID" value="KZL65679.1"/>
    <property type="molecule type" value="Genomic_DNA"/>
</dbReference>
<sequence length="377" mass="43067">MRNRQSLQTWIESIRTATQAYDEERRQRLTGMANALSHDTMSRDGYDEETCKPAASNRVLLARMSSNVLLWQVFLVLREHLGDENLDLAGGVLYELIEIDCSYSDDPGAEFQRWKHDHLNRHSNLELPHIPHMTTITTTIRPTVSLVQWRQQHPHRYPIRLSDYYPSSRVSSNEPSCIRSRKAWMIDHTMYVSTREGGTCAFRSPNPKELHEMQWQIGIGRAGRFVKEEQVVPATPPSQEADTSNCNDNAETDESRVNGPGARRPMSVLRALQTRRDTLRTQGSRERRPENRRRRIWFTNMFGLETALSLRESPDPRPVPLPEGCVTPHPIFARKFCLIADNQPLPPSLSHETMPTADIKARKLLADAAVQGLMGPS</sequence>
<evidence type="ECO:0000256" key="1">
    <source>
        <dbReference type="SAM" id="MobiDB-lite"/>
    </source>
</evidence>
<keyword evidence="4" id="KW-1185">Reference proteome</keyword>
<feature type="region of interest" description="Disordered" evidence="1">
    <location>
        <begin position="231"/>
        <end position="292"/>
    </location>
</feature>
<organism evidence="3 4">
    <name type="scientific">Colletotrichum tofieldiae</name>
    <dbReference type="NCBI Taxonomy" id="708197"/>
    <lineage>
        <taxon>Eukaryota</taxon>
        <taxon>Fungi</taxon>
        <taxon>Dikarya</taxon>
        <taxon>Ascomycota</taxon>
        <taxon>Pezizomycotina</taxon>
        <taxon>Sordariomycetes</taxon>
        <taxon>Hypocreomycetidae</taxon>
        <taxon>Glomerellales</taxon>
        <taxon>Glomerellaceae</taxon>
        <taxon>Colletotrichum</taxon>
        <taxon>Colletotrichum spaethianum species complex</taxon>
    </lineage>
</organism>
<dbReference type="PROSITE" id="PS50003">
    <property type="entry name" value="PH_DOMAIN"/>
    <property type="match status" value="1"/>
</dbReference>
<feature type="domain" description="PH" evidence="2">
    <location>
        <begin position="1"/>
        <end position="19"/>
    </location>
</feature>
<dbReference type="InterPro" id="IPR001849">
    <property type="entry name" value="PH_domain"/>
</dbReference>
<evidence type="ECO:0000313" key="3">
    <source>
        <dbReference type="EMBL" id="KZL65679.1"/>
    </source>
</evidence>
<name>A0A166NHF4_9PEZI</name>